<reference evidence="1" key="1">
    <citation type="submission" date="2020-05" db="EMBL/GenBank/DDBJ databases">
        <title>Mycena genomes resolve the evolution of fungal bioluminescence.</title>
        <authorList>
            <person name="Tsai I.J."/>
        </authorList>
    </citation>
    <scope>NUCLEOTIDE SEQUENCE</scope>
    <source>
        <strain evidence="1">160909Yilan</strain>
    </source>
</reference>
<evidence type="ECO:0000313" key="2">
    <source>
        <dbReference type="Proteomes" id="UP000623467"/>
    </source>
</evidence>
<proteinExistence type="predicted"/>
<dbReference type="AlphaFoldDB" id="A0A8H6XWX3"/>
<organism evidence="1 2">
    <name type="scientific">Mycena sanguinolenta</name>
    <dbReference type="NCBI Taxonomy" id="230812"/>
    <lineage>
        <taxon>Eukaryota</taxon>
        <taxon>Fungi</taxon>
        <taxon>Dikarya</taxon>
        <taxon>Basidiomycota</taxon>
        <taxon>Agaricomycotina</taxon>
        <taxon>Agaricomycetes</taxon>
        <taxon>Agaricomycetidae</taxon>
        <taxon>Agaricales</taxon>
        <taxon>Marasmiineae</taxon>
        <taxon>Mycenaceae</taxon>
        <taxon>Mycena</taxon>
    </lineage>
</organism>
<sequence>MPVSAASFFRRISKTFTDAEVLLERIADIFSATSSAWVLRIMAVPPPSVRIPFCPAPTLLTKAEYAACSGTSSPLVRRPVTFLTDAVLIRISCFQSSATSLGQASNSSRIDFFLSGLRLRSILLSTLYHRPLSSSTTEVRLPFVSLSHSFFSSPPSSALPCAVLCSYIPRPLQPSSMSLFRTIPSRGPSLLSRLPSPASHLLSHVLHYISVRLTQCYIIARACLYYDPNSVSWLDSWIPSARALVITLSPS</sequence>
<accession>A0A8H6XWX3</accession>
<name>A0A8H6XWX3_9AGAR</name>
<keyword evidence="2" id="KW-1185">Reference proteome</keyword>
<protein>
    <submittedName>
        <fullName evidence="1">Uncharacterized protein</fullName>
    </submittedName>
</protein>
<dbReference type="EMBL" id="JACAZH010000015">
    <property type="protein sequence ID" value="KAF7349755.1"/>
    <property type="molecule type" value="Genomic_DNA"/>
</dbReference>
<comment type="caution">
    <text evidence="1">The sequence shown here is derived from an EMBL/GenBank/DDBJ whole genome shotgun (WGS) entry which is preliminary data.</text>
</comment>
<gene>
    <name evidence="1" type="ORF">MSAN_01702600</name>
</gene>
<dbReference type="Proteomes" id="UP000623467">
    <property type="component" value="Unassembled WGS sequence"/>
</dbReference>
<evidence type="ECO:0000313" key="1">
    <source>
        <dbReference type="EMBL" id="KAF7349755.1"/>
    </source>
</evidence>